<name>A0ABQ3IAJ8_9BACT</name>
<evidence type="ECO:0000256" key="3">
    <source>
        <dbReference type="ARBA" id="ARBA00022989"/>
    </source>
</evidence>
<dbReference type="Proteomes" id="UP000658258">
    <property type="component" value="Unassembled WGS sequence"/>
</dbReference>
<evidence type="ECO:0000256" key="5">
    <source>
        <dbReference type="SAM" id="Phobius"/>
    </source>
</evidence>
<comment type="subcellular location">
    <subcellularLocation>
        <location evidence="1">Membrane</location>
        <topology evidence="1">Multi-pass membrane protein</topology>
    </subcellularLocation>
</comment>
<feature type="transmembrane region" description="Helical" evidence="5">
    <location>
        <begin position="98"/>
        <end position="114"/>
    </location>
</feature>
<organism evidence="6 7">
    <name type="scientific">Roseivirga thermotolerans</name>
    <dbReference type="NCBI Taxonomy" id="1758176"/>
    <lineage>
        <taxon>Bacteria</taxon>
        <taxon>Pseudomonadati</taxon>
        <taxon>Bacteroidota</taxon>
        <taxon>Cytophagia</taxon>
        <taxon>Cytophagales</taxon>
        <taxon>Roseivirgaceae</taxon>
        <taxon>Roseivirga</taxon>
    </lineage>
</organism>
<keyword evidence="2 5" id="KW-0812">Transmembrane</keyword>
<gene>
    <name evidence="6" type="ORF">GCM10011340_29070</name>
</gene>
<evidence type="ECO:0000256" key="4">
    <source>
        <dbReference type="ARBA" id="ARBA00023136"/>
    </source>
</evidence>
<comment type="caution">
    <text evidence="6">The sequence shown here is derived from an EMBL/GenBank/DDBJ whole genome shotgun (WGS) entry which is preliminary data.</text>
</comment>
<keyword evidence="4 5" id="KW-0472">Membrane</keyword>
<sequence length="125" mass="13899">MKQKILFALSLLLGLMFVNAGLNKFFNYMPIPDDLPQSMIELMTALMQVSWLLPLVAIIEIIGGVLFMIPRYRALGAIVLIPILTGITLINLTAAPSGLPLVIALLAIECWVIFENRNKYLVMVK</sequence>
<evidence type="ECO:0000256" key="1">
    <source>
        <dbReference type="ARBA" id="ARBA00004141"/>
    </source>
</evidence>
<dbReference type="RefSeq" id="WP_189631018.1">
    <property type="nucleotide sequence ID" value="NZ_BNAG01000004.1"/>
</dbReference>
<evidence type="ECO:0008006" key="8">
    <source>
        <dbReference type="Google" id="ProtNLM"/>
    </source>
</evidence>
<evidence type="ECO:0000313" key="7">
    <source>
        <dbReference type="Proteomes" id="UP000658258"/>
    </source>
</evidence>
<feature type="transmembrane region" description="Helical" evidence="5">
    <location>
        <begin position="44"/>
        <end position="67"/>
    </location>
</feature>
<accession>A0ABQ3IAJ8</accession>
<proteinExistence type="predicted"/>
<evidence type="ECO:0000313" key="6">
    <source>
        <dbReference type="EMBL" id="GHE71320.1"/>
    </source>
</evidence>
<dbReference type="Pfam" id="PF07681">
    <property type="entry name" value="DoxX"/>
    <property type="match status" value="1"/>
</dbReference>
<dbReference type="EMBL" id="BNAG01000004">
    <property type="protein sequence ID" value="GHE71320.1"/>
    <property type="molecule type" value="Genomic_DNA"/>
</dbReference>
<keyword evidence="7" id="KW-1185">Reference proteome</keyword>
<reference evidence="7" key="1">
    <citation type="journal article" date="2019" name="Int. J. Syst. Evol. Microbiol.">
        <title>The Global Catalogue of Microorganisms (GCM) 10K type strain sequencing project: providing services to taxonomists for standard genome sequencing and annotation.</title>
        <authorList>
            <consortium name="The Broad Institute Genomics Platform"/>
            <consortium name="The Broad Institute Genome Sequencing Center for Infectious Disease"/>
            <person name="Wu L."/>
            <person name="Ma J."/>
        </authorList>
    </citation>
    <scope>NUCLEOTIDE SEQUENCE [LARGE SCALE GENOMIC DNA]</scope>
    <source>
        <strain evidence="7">CGMCC 1.15111</strain>
    </source>
</reference>
<evidence type="ECO:0000256" key="2">
    <source>
        <dbReference type="ARBA" id="ARBA00022692"/>
    </source>
</evidence>
<feature type="transmembrane region" description="Helical" evidence="5">
    <location>
        <begin position="74"/>
        <end position="92"/>
    </location>
</feature>
<protein>
    <recommendedName>
        <fullName evidence="8">DoxX family protein</fullName>
    </recommendedName>
</protein>
<dbReference type="InterPro" id="IPR032808">
    <property type="entry name" value="DoxX"/>
</dbReference>
<keyword evidence="3 5" id="KW-1133">Transmembrane helix</keyword>